<gene>
    <name evidence="2" type="ORF">COU07_03745</name>
</gene>
<dbReference type="PANTHER" id="PTHR35800:SF1">
    <property type="entry name" value="RNA-BINDING PROTEIN KHPB"/>
    <property type="match status" value="1"/>
</dbReference>
<dbReference type="EMBL" id="PFAZ01000009">
    <property type="protein sequence ID" value="PIR88975.1"/>
    <property type="molecule type" value="Genomic_DNA"/>
</dbReference>
<dbReference type="GO" id="GO:0003723">
    <property type="term" value="F:RNA binding"/>
    <property type="evidence" value="ECO:0007669"/>
    <property type="project" value="InterPro"/>
</dbReference>
<sequence length="143" mass="16633">MENLQTTIQQLLEIGGFREPSVSVDVETRKVEIFVNEGEWFKKWLPSLVSDFDHLMRLFAKKHDTKPFFVDINSYRRERERIIVDLANAAARKASIEKSEIRLPSMNAYERRLVHVALAIHPEVRTESEGEGKTRCVIIRPIV</sequence>
<evidence type="ECO:0000313" key="2">
    <source>
        <dbReference type="EMBL" id="PIR88975.1"/>
    </source>
</evidence>
<dbReference type="InterPro" id="IPR001374">
    <property type="entry name" value="R3H_dom"/>
</dbReference>
<accession>A0A2H0UT64</accession>
<proteinExistence type="predicted"/>
<evidence type="ECO:0000259" key="1">
    <source>
        <dbReference type="PROSITE" id="PS51061"/>
    </source>
</evidence>
<dbReference type="Gene3D" id="3.30.1370.50">
    <property type="entry name" value="R3H-like domain"/>
    <property type="match status" value="1"/>
</dbReference>
<dbReference type="SMART" id="SM00393">
    <property type="entry name" value="R3H"/>
    <property type="match status" value="1"/>
</dbReference>
<comment type="caution">
    <text evidence="2">The sequence shown here is derived from an EMBL/GenBank/DDBJ whole genome shotgun (WGS) entry which is preliminary data.</text>
</comment>
<feature type="domain" description="R3H" evidence="1">
    <location>
        <begin position="77"/>
        <end position="143"/>
    </location>
</feature>
<protein>
    <recommendedName>
        <fullName evidence="1">R3H domain-containing protein</fullName>
    </recommendedName>
</protein>
<reference evidence="3" key="1">
    <citation type="submission" date="2017-09" db="EMBL/GenBank/DDBJ databases">
        <title>Depth-based differentiation of microbial function through sediment-hosted aquifers and enrichment of novel symbionts in the deep terrestrial subsurface.</title>
        <authorList>
            <person name="Probst A.J."/>
            <person name="Ladd B."/>
            <person name="Jarett J.K."/>
            <person name="Geller-Mcgrath D.E."/>
            <person name="Sieber C.M.K."/>
            <person name="Emerson J.B."/>
            <person name="Anantharaman K."/>
            <person name="Thomas B.C."/>
            <person name="Malmstrom R."/>
            <person name="Stieglmeier M."/>
            <person name="Klingl A."/>
            <person name="Woyke T."/>
            <person name="Ryan C.M."/>
            <person name="Banfield J.F."/>
        </authorList>
    </citation>
    <scope>NUCLEOTIDE SEQUENCE [LARGE SCALE GENOMIC DNA]</scope>
</reference>
<dbReference type="InterPro" id="IPR034079">
    <property type="entry name" value="R3H_KhpB"/>
</dbReference>
<dbReference type="CDD" id="cd02644">
    <property type="entry name" value="R3H_jag"/>
    <property type="match status" value="1"/>
</dbReference>
<dbReference type="SUPFAM" id="SSF82708">
    <property type="entry name" value="R3H domain"/>
    <property type="match status" value="1"/>
</dbReference>
<dbReference type="InterPro" id="IPR039247">
    <property type="entry name" value="KhpB"/>
</dbReference>
<dbReference type="PANTHER" id="PTHR35800">
    <property type="entry name" value="PROTEIN JAG"/>
    <property type="match status" value="1"/>
</dbReference>
<dbReference type="Pfam" id="PF01424">
    <property type="entry name" value="R3H"/>
    <property type="match status" value="1"/>
</dbReference>
<name>A0A2H0UT64_9BACT</name>
<dbReference type="Proteomes" id="UP000231157">
    <property type="component" value="Unassembled WGS sequence"/>
</dbReference>
<organism evidence="2 3">
    <name type="scientific">Candidatus Harrisonbacteria bacterium CG10_big_fil_rev_8_21_14_0_10_40_38</name>
    <dbReference type="NCBI Taxonomy" id="1974583"/>
    <lineage>
        <taxon>Bacteria</taxon>
        <taxon>Candidatus Harrisoniibacteriota</taxon>
    </lineage>
</organism>
<dbReference type="InterPro" id="IPR036867">
    <property type="entry name" value="R3H_dom_sf"/>
</dbReference>
<evidence type="ECO:0000313" key="3">
    <source>
        <dbReference type="Proteomes" id="UP000231157"/>
    </source>
</evidence>
<dbReference type="AlphaFoldDB" id="A0A2H0UT64"/>
<dbReference type="PROSITE" id="PS51061">
    <property type="entry name" value="R3H"/>
    <property type="match status" value="1"/>
</dbReference>